<sequence length="68" mass="8105">MEKILSLEFFSLTWRGVKLKGLIDAAENYHNMLAENRKLYNEVQDLKGTLFSCTMELKDLSWHWHTLF</sequence>
<keyword evidence="2" id="KW-1185">Reference proteome</keyword>
<dbReference type="EMBL" id="CM046398">
    <property type="protein sequence ID" value="KAI8530418.1"/>
    <property type="molecule type" value="Genomic_DNA"/>
</dbReference>
<organism evidence="1 2">
    <name type="scientific">Rhododendron molle</name>
    <name type="common">Chinese azalea</name>
    <name type="synonym">Azalea mollis</name>
    <dbReference type="NCBI Taxonomy" id="49168"/>
    <lineage>
        <taxon>Eukaryota</taxon>
        <taxon>Viridiplantae</taxon>
        <taxon>Streptophyta</taxon>
        <taxon>Embryophyta</taxon>
        <taxon>Tracheophyta</taxon>
        <taxon>Spermatophyta</taxon>
        <taxon>Magnoliopsida</taxon>
        <taxon>eudicotyledons</taxon>
        <taxon>Gunneridae</taxon>
        <taxon>Pentapetalae</taxon>
        <taxon>asterids</taxon>
        <taxon>Ericales</taxon>
        <taxon>Ericaceae</taxon>
        <taxon>Ericoideae</taxon>
        <taxon>Rhodoreae</taxon>
        <taxon>Rhododendron</taxon>
    </lineage>
</organism>
<gene>
    <name evidence="1" type="ORF">RHMOL_Rhmol11G0056700</name>
</gene>
<dbReference type="Proteomes" id="UP001062846">
    <property type="component" value="Chromosome 11"/>
</dbReference>
<proteinExistence type="predicted"/>
<protein>
    <submittedName>
        <fullName evidence="1">Uncharacterized protein</fullName>
    </submittedName>
</protein>
<evidence type="ECO:0000313" key="1">
    <source>
        <dbReference type="EMBL" id="KAI8530418.1"/>
    </source>
</evidence>
<reference evidence="1" key="1">
    <citation type="submission" date="2022-02" db="EMBL/GenBank/DDBJ databases">
        <title>Plant Genome Project.</title>
        <authorList>
            <person name="Zhang R.-G."/>
        </authorList>
    </citation>
    <scope>NUCLEOTIDE SEQUENCE</scope>
    <source>
        <strain evidence="1">AT1</strain>
    </source>
</reference>
<comment type="caution">
    <text evidence="1">The sequence shown here is derived from an EMBL/GenBank/DDBJ whole genome shotgun (WGS) entry which is preliminary data.</text>
</comment>
<name>A0ACC0LNP6_RHOML</name>
<accession>A0ACC0LNP6</accession>
<evidence type="ECO:0000313" key="2">
    <source>
        <dbReference type="Proteomes" id="UP001062846"/>
    </source>
</evidence>